<evidence type="ECO:0000313" key="3">
    <source>
        <dbReference type="Proteomes" id="UP000295375"/>
    </source>
</evidence>
<dbReference type="RefSeq" id="WP_133589349.1">
    <property type="nucleotide sequence ID" value="NZ_CP037953.1"/>
</dbReference>
<feature type="chain" id="PRO_5021017749" evidence="1">
    <location>
        <begin position="20"/>
        <end position="122"/>
    </location>
</feature>
<sequence length="122" mass="13966">MKKHLMILVAVLISSEALADTETEAKKQFFESSLLLEPIIEKCSEKFGQEYQSTYARWANNNITYIMEGLELLKSELGDDLSESDLTEIYQPQINEIIENLEKENIDSLKEKCDSALLMLSQ</sequence>
<dbReference type="Proteomes" id="UP000295375">
    <property type="component" value="Unassembled WGS sequence"/>
</dbReference>
<comment type="caution">
    <text evidence="2">The sequence shown here is derived from an EMBL/GenBank/DDBJ whole genome shotgun (WGS) entry which is preliminary data.</text>
</comment>
<name>A0A4R6UTM2_9GAMM</name>
<protein>
    <submittedName>
        <fullName evidence="2">Uncharacterized protein</fullName>
    </submittedName>
</protein>
<dbReference type="AlphaFoldDB" id="A0A4R6UTM2"/>
<feature type="signal peptide" evidence="1">
    <location>
        <begin position="1"/>
        <end position="19"/>
    </location>
</feature>
<gene>
    <name evidence="2" type="ORF">EV696_10537</name>
</gene>
<evidence type="ECO:0000256" key="1">
    <source>
        <dbReference type="SAM" id="SignalP"/>
    </source>
</evidence>
<keyword evidence="1" id="KW-0732">Signal</keyword>
<accession>A0A4R6UTM2</accession>
<proteinExistence type="predicted"/>
<keyword evidence="3" id="KW-1185">Reference proteome</keyword>
<evidence type="ECO:0000313" key="2">
    <source>
        <dbReference type="EMBL" id="TDQ49063.1"/>
    </source>
</evidence>
<organism evidence="2 3">
    <name type="scientific">Permianibacter aggregans</name>
    <dbReference type="NCBI Taxonomy" id="1510150"/>
    <lineage>
        <taxon>Bacteria</taxon>
        <taxon>Pseudomonadati</taxon>
        <taxon>Pseudomonadota</taxon>
        <taxon>Gammaproteobacteria</taxon>
        <taxon>Pseudomonadales</taxon>
        <taxon>Pseudomonadaceae</taxon>
        <taxon>Permianibacter</taxon>
    </lineage>
</organism>
<reference evidence="2 3" key="1">
    <citation type="submission" date="2019-03" db="EMBL/GenBank/DDBJ databases">
        <title>Genomic Encyclopedia of Type Strains, Phase IV (KMG-IV): sequencing the most valuable type-strain genomes for metagenomic binning, comparative biology and taxonomic classification.</title>
        <authorList>
            <person name="Goeker M."/>
        </authorList>
    </citation>
    <scope>NUCLEOTIDE SEQUENCE [LARGE SCALE GENOMIC DNA]</scope>
    <source>
        <strain evidence="2 3">DSM 103792</strain>
    </source>
</reference>
<dbReference type="EMBL" id="SNYM01000005">
    <property type="protein sequence ID" value="TDQ49063.1"/>
    <property type="molecule type" value="Genomic_DNA"/>
</dbReference>